<gene>
    <name evidence="3" type="ORF">GIL414_LOCUS22577</name>
    <name evidence="2" type="ORF">OVN521_LOCUS4604</name>
    <name evidence="4" type="ORF">UXM345_LOCUS31925</name>
    <name evidence="1" type="ORF">WKI299_LOCUS25071</name>
</gene>
<evidence type="ECO:0000313" key="5">
    <source>
        <dbReference type="Proteomes" id="UP000663856"/>
    </source>
</evidence>
<dbReference type="EMBL" id="CAJOBF010009334">
    <property type="protein sequence ID" value="CAF4273076.1"/>
    <property type="molecule type" value="Genomic_DNA"/>
</dbReference>
<evidence type="ECO:0000313" key="3">
    <source>
        <dbReference type="EMBL" id="CAF4225015.1"/>
    </source>
</evidence>
<dbReference type="EMBL" id="CAJNRF010010763">
    <property type="protein sequence ID" value="CAF2124565.1"/>
    <property type="molecule type" value="Genomic_DNA"/>
</dbReference>
<reference evidence="1" key="1">
    <citation type="submission" date="2021-02" db="EMBL/GenBank/DDBJ databases">
        <authorList>
            <person name="Nowell W R."/>
        </authorList>
    </citation>
    <scope>NUCLEOTIDE SEQUENCE</scope>
</reference>
<comment type="caution">
    <text evidence="1">The sequence shown here is derived from an EMBL/GenBank/DDBJ whole genome shotgun (WGS) entry which is preliminary data.</text>
</comment>
<evidence type="ECO:0000313" key="6">
    <source>
        <dbReference type="Proteomes" id="UP000663866"/>
    </source>
</evidence>
<dbReference type="Proteomes" id="UP000663866">
    <property type="component" value="Unassembled WGS sequence"/>
</dbReference>
<organism evidence="1 5">
    <name type="scientific">Rotaria magnacalcarata</name>
    <dbReference type="NCBI Taxonomy" id="392030"/>
    <lineage>
        <taxon>Eukaryota</taxon>
        <taxon>Metazoa</taxon>
        <taxon>Spiralia</taxon>
        <taxon>Gnathifera</taxon>
        <taxon>Rotifera</taxon>
        <taxon>Eurotatoria</taxon>
        <taxon>Bdelloidea</taxon>
        <taxon>Philodinida</taxon>
        <taxon>Philodinidae</taxon>
        <taxon>Rotaria</taxon>
    </lineage>
</organism>
<dbReference type="EMBL" id="CAJOBJ010022716">
    <property type="protein sequence ID" value="CAF4225015.1"/>
    <property type="molecule type" value="Genomic_DNA"/>
</dbReference>
<dbReference type="Proteomes" id="UP000663856">
    <property type="component" value="Unassembled WGS sequence"/>
</dbReference>
<evidence type="ECO:0000313" key="1">
    <source>
        <dbReference type="EMBL" id="CAF2124565.1"/>
    </source>
</evidence>
<dbReference type="Proteomes" id="UP000663842">
    <property type="component" value="Unassembled WGS sequence"/>
</dbReference>
<evidence type="ECO:0000313" key="4">
    <source>
        <dbReference type="EMBL" id="CAF4273076.1"/>
    </source>
</evidence>
<protein>
    <submittedName>
        <fullName evidence="1">Uncharacterized protein</fullName>
    </submittedName>
</protein>
<proteinExistence type="predicted"/>
<name>A0A816VSX3_9BILA</name>
<keyword evidence="6" id="KW-1185">Reference proteome</keyword>
<dbReference type="EMBL" id="CAJOBG010000431">
    <property type="protein sequence ID" value="CAF3813692.1"/>
    <property type="molecule type" value="Genomic_DNA"/>
</dbReference>
<dbReference type="Proteomes" id="UP000681720">
    <property type="component" value="Unassembled WGS sequence"/>
</dbReference>
<evidence type="ECO:0000313" key="2">
    <source>
        <dbReference type="EMBL" id="CAF3813692.1"/>
    </source>
</evidence>
<accession>A0A816VSX3</accession>
<sequence>MLLNKHFRSIYVDIKYGIPTVRSYCNSGINMKKLNDRKEFKQAVELFHKYEHKTSEIISDVAIDQALKSFTNMEDFQGGSDIYQRYLCRIEKNCFTLALIIHFYMQSGDVNRAH</sequence>
<dbReference type="AlphaFoldDB" id="A0A816VSX3"/>